<evidence type="ECO:0000313" key="3">
    <source>
        <dbReference type="EMBL" id="MDM8267056.1"/>
    </source>
</evidence>
<feature type="transmembrane region" description="Helical" evidence="1">
    <location>
        <begin position="35"/>
        <end position="57"/>
    </location>
</feature>
<keyword evidence="1" id="KW-0472">Membrane</keyword>
<dbReference type="PANTHER" id="PTHR14969">
    <property type="entry name" value="SPHINGOSINE-1-PHOSPHATE PHOSPHOHYDROLASE"/>
    <property type="match status" value="1"/>
</dbReference>
<comment type="caution">
    <text evidence="3">The sequence shown here is derived from an EMBL/GenBank/DDBJ whole genome shotgun (WGS) entry which is preliminary data.</text>
</comment>
<dbReference type="RefSeq" id="WP_289576108.1">
    <property type="nucleotide sequence ID" value="NZ_JAUDDW010000034.1"/>
</dbReference>
<dbReference type="EMBL" id="JAUDDW010000034">
    <property type="protein sequence ID" value="MDM8267056.1"/>
    <property type="molecule type" value="Genomic_DNA"/>
</dbReference>
<protein>
    <submittedName>
        <fullName evidence="3">Phosphatase PAP2 family protein</fullName>
    </submittedName>
</protein>
<sequence length="173" mass="19682">MARDYAAFYRRLSAPFRRHSQLVTALRVANRGVEVIMYGAYLVMLAWLVWLGFYQGWASVWPQLWRLVLIPGVGFVLLSLVRQRLNAPRPYEQWPISPLITREKTGDSFPSRHVFSATVIAMAAFWFDWHWGLPLLVLAFLLAIIRVVGGVHYPRDVVVGAVCGLVVGSLLFL</sequence>
<dbReference type="PANTHER" id="PTHR14969:SF13">
    <property type="entry name" value="AT30094P"/>
    <property type="match status" value="1"/>
</dbReference>
<dbReference type="SMART" id="SM00014">
    <property type="entry name" value="acidPPc"/>
    <property type="match status" value="1"/>
</dbReference>
<feature type="domain" description="Phosphatidic acid phosphatase type 2/haloperoxidase" evidence="2">
    <location>
        <begin position="68"/>
        <end position="172"/>
    </location>
</feature>
<feature type="transmembrane region" description="Helical" evidence="1">
    <location>
        <begin position="109"/>
        <end position="127"/>
    </location>
</feature>
<feature type="transmembrane region" description="Helical" evidence="1">
    <location>
        <begin position="133"/>
        <end position="149"/>
    </location>
</feature>
<dbReference type="Pfam" id="PF01569">
    <property type="entry name" value="PAP2"/>
    <property type="match status" value="1"/>
</dbReference>
<reference evidence="4" key="1">
    <citation type="submission" date="2023-06" db="EMBL/GenBank/DDBJ databases">
        <title>Identification and characterization of horizontal gene transfer across gut microbiota members of farm animals based on homology search.</title>
        <authorList>
            <person name="Zeman M."/>
            <person name="Kubasova T."/>
            <person name="Jahodarova E."/>
            <person name="Nykrynova M."/>
            <person name="Rychlik I."/>
        </authorList>
    </citation>
    <scope>NUCLEOTIDE SEQUENCE [LARGE SCALE GENOMIC DNA]</scope>
    <source>
        <strain evidence="4">161_Gplus</strain>
    </source>
</reference>
<accession>A0ABT7UZD7</accession>
<proteinExistence type="predicted"/>
<name>A0ABT7UZD7_9LACO</name>
<keyword evidence="1" id="KW-1133">Transmembrane helix</keyword>
<dbReference type="Proteomes" id="UP001529343">
    <property type="component" value="Unassembled WGS sequence"/>
</dbReference>
<evidence type="ECO:0000259" key="2">
    <source>
        <dbReference type="SMART" id="SM00014"/>
    </source>
</evidence>
<dbReference type="CDD" id="cd01610">
    <property type="entry name" value="PAP2_like"/>
    <property type="match status" value="1"/>
</dbReference>
<keyword evidence="4" id="KW-1185">Reference proteome</keyword>
<evidence type="ECO:0000256" key="1">
    <source>
        <dbReference type="SAM" id="Phobius"/>
    </source>
</evidence>
<organism evidence="3 4">
    <name type="scientific">Limosilactobacillus pontis</name>
    <dbReference type="NCBI Taxonomy" id="35787"/>
    <lineage>
        <taxon>Bacteria</taxon>
        <taxon>Bacillati</taxon>
        <taxon>Bacillota</taxon>
        <taxon>Bacilli</taxon>
        <taxon>Lactobacillales</taxon>
        <taxon>Lactobacillaceae</taxon>
        <taxon>Limosilactobacillus</taxon>
    </lineage>
</organism>
<keyword evidence="1" id="KW-0812">Transmembrane</keyword>
<feature type="transmembrane region" description="Helical" evidence="1">
    <location>
        <begin position="63"/>
        <end position="81"/>
    </location>
</feature>
<feature type="transmembrane region" description="Helical" evidence="1">
    <location>
        <begin position="156"/>
        <end position="172"/>
    </location>
</feature>
<evidence type="ECO:0000313" key="4">
    <source>
        <dbReference type="Proteomes" id="UP001529343"/>
    </source>
</evidence>
<gene>
    <name evidence="3" type="ORF">QUW44_07850</name>
</gene>
<dbReference type="InterPro" id="IPR000326">
    <property type="entry name" value="PAP2/HPO"/>
</dbReference>